<evidence type="ECO:0000313" key="8">
    <source>
        <dbReference type="Proteomes" id="UP000019118"/>
    </source>
</evidence>
<feature type="compositionally biased region" description="Basic residues" evidence="5">
    <location>
        <begin position="321"/>
        <end position="339"/>
    </location>
</feature>
<dbReference type="Gene3D" id="2.40.100.10">
    <property type="entry name" value="Cyclophilin-like"/>
    <property type="match status" value="1"/>
</dbReference>
<dbReference type="PRINTS" id="PR00153">
    <property type="entry name" value="CSAPPISMRASE"/>
</dbReference>
<dbReference type="SUPFAM" id="SSF50891">
    <property type="entry name" value="Cyclophilin-like"/>
    <property type="match status" value="1"/>
</dbReference>
<proteinExistence type="predicted"/>
<dbReference type="AlphaFoldDB" id="A0AAR5PH53"/>
<reference evidence="7" key="2">
    <citation type="submission" date="2024-08" db="UniProtKB">
        <authorList>
            <consortium name="EnsemblMetazoa"/>
        </authorList>
    </citation>
    <scope>IDENTIFICATION</scope>
</reference>
<reference evidence="8" key="1">
    <citation type="journal article" date="2013" name="Genome Biol.">
        <title>Draft genome of the mountain pine beetle, Dendroctonus ponderosae Hopkins, a major forest pest.</title>
        <authorList>
            <person name="Keeling C.I."/>
            <person name="Yuen M.M."/>
            <person name="Liao N.Y."/>
            <person name="Docking T.R."/>
            <person name="Chan S.K."/>
            <person name="Taylor G.A."/>
            <person name="Palmquist D.L."/>
            <person name="Jackman S.D."/>
            <person name="Nguyen A."/>
            <person name="Li M."/>
            <person name="Henderson H."/>
            <person name="Janes J.K."/>
            <person name="Zhao Y."/>
            <person name="Pandoh P."/>
            <person name="Moore R."/>
            <person name="Sperling F.A."/>
            <person name="Huber D.P."/>
            <person name="Birol I."/>
            <person name="Jones S.J."/>
            <person name="Bohlmann J."/>
        </authorList>
    </citation>
    <scope>NUCLEOTIDE SEQUENCE</scope>
</reference>
<feature type="compositionally biased region" description="Basic residues" evidence="5">
    <location>
        <begin position="208"/>
        <end position="222"/>
    </location>
</feature>
<dbReference type="FunFam" id="2.40.100.10:FF:000005">
    <property type="entry name" value="Peptidyl-prolyl cis-trans isomerase G"/>
    <property type="match status" value="1"/>
</dbReference>
<dbReference type="InterPro" id="IPR029000">
    <property type="entry name" value="Cyclophilin-like_dom_sf"/>
</dbReference>
<evidence type="ECO:0000256" key="2">
    <source>
        <dbReference type="ARBA" id="ARBA00013194"/>
    </source>
</evidence>
<feature type="compositionally biased region" description="Basic and acidic residues" evidence="5">
    <location>
        <begin position="535"/>
        <end position="574"/>
    </location>
</feature>
<sequence>MENPAQRPRCYFDVAIGGLNSGRIVFELFADVVPKTAENFRSLCTGEKGLGSETGKPLHYKDVVFHRVVKDFMIQGGDFTNGNGTGGESVYGGTFEDENFTMTHDKPMLLSMANKGKDTNGSQFFITTQPAPHLDKVHVVFGRVVSGADVVRQIESLPVDANSRPLQDAKIIKCGELIKQAKAKKVRKEEKEEGENSDSAGSDEEVKKSKKHKKSKKSKKSKEKADSGKSEEEEEGELTEPHWLVTLTDIKPEEIPEIPSQKFLMRGGPPKEREEKDSKKRGDRDRDRDRGSDRFKRERYDSNGKNYSRRKRPFLTTKSGRTIKGRGRFRFHTPSRSRSRSVTPFYWRQEEKRVIKYSELEKLEADKRKKQEKLDILAISQTRRHYPSGTPPTSPPRRGEKHREVDYNALDYEDNPSEEDVPRKDVPSLVQYPLPGSYKEFKSVEKRNDAQEKQPEQVVNERSDILAMALGVQIKTGEDPPTGEVVFSGYAKKQQQQQQQLQQFDKLDQVNVRLMKMAGQEPPKHLGNNWQRGGDLNEKIRGRNKFEIEKPTNNKDRRNFQDSDSHPNGRQHQEHHSRRHDRPSETTRSRIQVVNKDQSERENRDVDDKDARSRQERGGRKPRSASRDRSRRHRHGNSERRRSEDKKEASKSPEEAKVEKDVPKKLDDAEAEEKYKKLLILRKKMELLELKKKRDEEQQRLLEERHRKAKEEQDMLEKAKKAKREVIEKEKLLKTMKVLQQIEQKTPARRRGSSSSLSSSSSSDDSRDKKRRKKTSNRRSRSRSRDKPRRRSYSSSSSSSSRSRRTRKRRH</sequence>
<feature type="compositionally biased region" description="Low complexity" evidence="5">
    <location>
        <begin position="753"/>
        <end position="763"/>
    </location>
</feature>
<protein>
    <recommendedName>
        <fullName evidence="2">peptidylprolyl isomerase</fullName>
        <ecNumber evidence="2">5.2.1.8</ecNumber>
    </recommendedName>
</protein>
<dbReference type="CTD" id="43374"/>
<feature type="compositionally biased region" description="Basic residues" evidence="5">
    <location>
        <begin position="802"/>
        <end position="811"/>
    </location>
</feature>
<dbReference type="EC" id="5.2.1.8" evidence="2"/>
<accession>A0AAR5PH53</accession>
<evidence type="ECO:0000259" key="6">
    <source>
        <dbReference type="PROSITE" id="PS50072"/>
    </source>
</evidence>
<dbReference type="Proteomes" id="UP000019118">
    <property type="component" value="Unassembled WGS sequence"/>
</dbReference>
<dbReference type="PANTHER" id="PTHR11071">
    <property type="entry name" value="PEPTIDYL-PROLYL CIS-TRANS ISOMERASE"/>
    <property type="match status" value="1"/>
</dbReference>
<dbReference type="KEGG" id="dpa:109537762"/>
<dbReference type="GeneID" id="109537762"/>
<dbReference type="PROSITE" id="PS00170">
    <property type="entry name" value="CSA_PPIASE_1"/>
    <property type="match status" value="1"/>
</dbReference>
<feature type="region of interest" description="Disordered" evidence="5">
    <location>
        <begin position="182"/>
        <end position="341"/>
    </location>
</feature>
<feature type="compositionally biased region" description="Basic and acidic residues" evidence="5">
    <location>
        <begin position="397"/>
        <end position="406"/>
    </location>
</feature>
<dbReference type="EnsemblMetazoa" id="XM_019904642.1">
    <property type="protein sequence ID" value="XP_019760201.1"/>
    <property type="gene ID" value="LOC109537762"/>
</dbReference>
<feature type="compositionally biased region" description="Basic and acidic residues" evidence="5">
    <location>
        <begin position="597"/>
        <end position="619"/>
    </location>
</feature>
<dbReference type="Pfam" id="PF00160">
    <property type="entry name" value="Pro_isomerase"/>
    <property type="match status" value="1"/>
</dbReference>
<dbReference type="InterPro" id="IPR020892">
    <property type="entry name" value="Cyclophilin-type_PPIase_CS"/>
</dbReference>
<feature type="compositionally biased region" description="Basic and acidic residues" evidence="5">
    <location>
        <begin position="636"/>
        <end position="672"/>
    </location>
</feature>
<feature type="region of interest" description="Disordered" evidence="5">
    <location>
        <begin position="704"/>
        <end position="811"/>
    </location>
</feature>
<dbReference type="CDD" id="cd01926">
    <property type="entry name" value="cyclophilin_ABH_like"/>
    <property type="match status" value="1"/>
</dbReference>
<dbReference type="EnsemblMetazoa" id="XM_019904643.1">
    <property type="protein sequence ID" value="XP_019760202.1"/>
    <property type="gene ID" value="LOC109537762"/>
</dbReference>
<dbReference type="RefSeq" id="XP_019760201.1">
    <property type="nucleotide sequence ID" value="XM_019904642.2"/>
</dbReference>
<dbReference type="PROSITE" id="PS50072">
    <property type="entry name" value="CSA_PPIASE_2"/>
    <property type="match status" value="1"/>
</dbReference>
<evidence type="ECO:0000256" key="3">
    <source>
        <dbReference type="ARBA" id="ARBA00023110"/>
    </source>
</evidence>
<feature type="compositionally biased region" description="Basic residues" evidence="5">
    <location>
        <begin position="620"/>
        <end position="635"/>
    </location>
</feature>
<dbReference type="GO" id="GO:0003755">
    <property type="term" value="F:peptidyl-prolyl cis-trans isomerase activity"/>
    <property type="evidence" value="ECO:0007669"/>
    <property type="project" value="UniProtKB-KW"/>
</dbReference>
<name>A0AAR5PH53_DENPD</name>
<evidence type="ECO:0000256" key="5">
    <source>
        <dbReference type="SAM" id="MobiDB-lite"/>
    </source>
</evidence>
<feature type="compositionally biased region" description="Basic residues" evidence="5">
    <location>
        <begin position="769"/>
        <end position="792"/>
    </location>
</feature>
<evidence type="ECO:0000256" key="4">
    <source>
        <dbReference type="ARBA" id="ARBA00023235"/>
    </source>
</evidence>
<feature type="domain" description="PPIase cyclophilin-type" evidence="6">
    <location>
        <begin position="11"/>
        <end position="176"/>
    </location>
</feature>
<feature type="compositionally biased region" description="Basic and acidic residues" evidence="5">
    <location>
        <begin position="704"/>
        <end position="733"/>
    </location>
</feature>
<dbReference type="PANTHER" id="PTHR11071:SF565">
    <property type="entry name" value="MOCA-CYP, ISOFORM A"/>
    <property type="match status" value="1"/>
</dbReference>
<dbReference type="GO" id="GO:0016018">
    <property type="term" value="F:cyclosporin A binding"/>
    <property type="evidence" value="ECO:0007669"/>
    <property type="project" value="TreeGrafter"/>
</dbReference>
<organism evidence="7 8">
    <name type="scientific">Dendroctonus ponderosae</name>
    <name type="common">Mountain pine beetle</name>
    <dbReference type="NCBI Taxonomy" id="77166"/>
    <lineage>
        <taxon>Eukaryota</taxon>
        <taxon>Metazoa</taxon>
        <taxon>Ecdysozoa</taxon>
        <taxon>Arthropoda</taxon>
        <taxon>Hexapoda</taxon>
        <taxon>Insecta</taxon>
        <taxon>Pterygota</taxon>
        <taxon>Neoptera</taxon>
        <taxon>Endopterygota</taxon>
        <taxon>Coleoptera</taxon>
        <taxon>Polyphaga</taxon>
        <taxon>Cucujiformia</taxon>
        <taxon>Curculionidae</taxon>
        <taxon>Scolytinae</taxon>
        <taxon>Dendroctonus</taxon>
    </lineage>
</organism>
<keyword evidence="8" id="KW-1185">Reference proteome</keyword>
<keyword evidence="4" id="KW-0413">Isomerase</keyword>
<evidence type="ECO:0000313" key="7">
    <source>
        <dbReference type="EnsemblMetazoa" id="XP_019760202.1"/>
    </source>
</evidence>
<dbReference type="GO" id="GO:0006457">
    <property type="term" value="P:protein folding"/>
    <property type="evidence" value="ECO:0007669"/>
    <property type="project" value="InterPro"/>
</dbReference>
<comment type="catalytic activity">
    <reaction evidence="1">
        <text>[protein]-peptidylproline (omega=180) = [protein]-peptidylproline (omega=0)</text>
        <dbReference type="Rhea" id="RHEA:16237"/>
        <dbReference type="Rhea" id="RHEA-COMP:10747"/>
        <dbReference type="Rhea" id="RHEA-COMP:10748"/>
        <dbReference type="ChEBI" id="CHEBI:83833"/>
        <dbReference type="ChEBI" id="CHEBI:83834"/>
        <dbReference type="EC" id="5.2.1.8"/>
    </reaction>
</comment>
<feature type="compositionally biased region" description="Basic and acidic residues" evidence="5">
    <location>
        <begin position="269"/>
        <end position="302"/>
    </location>
</feature>
<evidence type="ECO:0000256" key="1">
    <source>
        <dbReference type="ARBA" id="ARBA00000971"/>
    </source>
</evidence>
<keyword evidence="3" id="KW-0697">Rotamase</keyword>
<dbReference type="GO" id="GO:0005739">
    <property type="term" value="C:mitochondrion"/>
    <property type="evidence" value="ECO:0007669"/>
    <property type="project" value="TreeGrafter"/>
</dbReference>
<feature type="region of interest" description="Disordered" evidence="5">
    <location>
        <begin position="514"/>
        <end position="672"/>
    </location>
</feature>
<feature type="region of interest" description="Disordered" evidence="5">
    <location>
        <begin position="378"/>
        <end position="434"/>
    </location>
</feature>
<dbReference type="InterPro" id="IPR002130">
    <property type="entry name" value="Cyclophilin-type_PPIase_dom"/>
</dbReference>